<feature type="transmembrane region" description="Helical" evidence="5">
    <location>
        <begin position="49"/>
        <end position="70"/>
    </location>
</feature>
<comment type="subcellular location">
    <subcellularLocation>
        <location evidence="1">Membrane</location>
        <topology evidence="1">Multi-pass membrane protein</topology>
    </subcellularLocation>
</comment>
<evidence type="ECO:0000256" key="2">
    <source>
        <dbReference type="ARBA" id="ARBA00022692"/>
    </source>
</evidence>
<feature type="transmembrane region" description="Helical" evidence="5">
    <location>
        <begin position="414"/>
        <end position="432"/>
    </location>
</feature>
<dbReference type="PANTHER" id="PTHR10283">
    <property type="entry name" value="SOLUTE CARRIER FAMILY 13 MEMBER"/>
    <property type="match status" value="1"/>
</dbReference>
<dbReference type="AlphaFoldDB" id="A0A0S8FWC8"/>
<dbReference type="STRING" id="1703779.AMJ83_01450"/>
<organism evidence="6 7">
    <name type="scientific">candidate division WOR_3 bacterium SM23_42</name>
    <dbReference type="NCBI Taxonomy" id="1703779"/>
    <lineage>
        <taxon>Bacteria</taxon>
        <taxon>Bacteria division WOR-3</taxon>
    </lineage>
</organism>
<sequence>MRHKIGLFLGLLLFALVVISPGIVGLSIQAKNVAAVAVLMATWWITEAIPIPATALLPLILFPLLGIMPAKDVSVRYADQNIFLFMGGFFIAMAMQRWDLHKRIALYIVRLLGTSPKRIVLGFMVATAFLSMWISNTATTMMMFPIGLAVILHAANMIEKEKLDVNTTAGRFNFGLALMLGIAYSASIGGIATLVGTPPNIVFAGIVKSMFPRAPEIGFLDWFKIGLPLVVIFLPITWFYLTHIAVPPKIRRIPGGKDVIENDLRKLGRMKTGEKLTLFVFVFVALAWIFRRSIDLGSFVIPGWSNILGIDKYVHDSTVAIFGAILLFLIPINFRKRIFVLNWEWALRIPWGIILLFGGGFALAAGFQQSGLAQWIGERLSFLCGVPVIVMILSICLLLTFLTEVTSNTATTTMMMPVLGSLAAATCIHPFLLMIPAAMSASCAFMLPVATPPNAIIFGSGYLRIPDMARVGFFLNIIGAIIITLVVYFLVIPIFNINALPLPF</sequence>
<dbReference type="PATRIC" id="fig|1703779.3.peg.372"/>
<feature type="transmembrane region" description="Helical" evidence="5">
    <location>
        <begin position="172"/>
        <end position="195"/>
    </location>
</feature>
<dbReference type="PANTHER" id="PTHR10283:SF82">
    <property type="entry name" value="SOLUTE CARRIER FAMILY 13 MEMBER 2"/>
    <property type="match status" value="1"/>
</dbReference>
<reference evidence="6 7" key="1">
    <citation type="journal article" date="2015" name="Microbiome">
        <title>Genomic resolution of linkages in carbon, nitrogen, and sulfur cycling among widespread estuary sediment bacteria.</title>
        <authorList>
            <person name="Baker B.J."/>
            <person name="Lazar C.S."/>
            <person name="Teske A.P."/>
            <person name="Dick G.J."/>
        </authorList>
    </citation>
    <scope>NUCLEOTIDE SEQUENCE [LARGE SCALE GENOMIC DNA]</scope>
    <source>
        <strain evidence="6">SM23_42</strain>
    </source>
</reference>
<evidence type="ECO:0000256" key="1">
    <source>
        <dbReference type="ARBA" id="ARBA00004141"/>
    </source>
</evidence>
<evidence type="ECO:0000313" key="7">
    <source>
        <dbReference type="Proteomes" id="UP000051373"/>
    </source>
</evidence>
<protein>
    <recommendedName>
        <fullName evidence="8">Anion transporter</fullName>
    </recommendedName>
</protein>
<dbReference type="NCBIfam" id="TIGR00785">
    <property type="entry name" value="dass"/>
    <property type="match status" value="1"/>
</dbReference>
<feature type="transmembrane region" description="Helical" evidence="5">
    <location>
        <begin position="346"/>
        <end position="368"/>
    </location>
</feature>
<comment type="caution">
    <text evidence="6">The sequence shown here is derived from an EMBL/GenBank/DDBJ whole genome shotgun (WGS) entry which is preliminary data.</text>
</comment>
<dbReference type="InterPro" id="IPR001898">
    <property type="entry name" value="SLC13A/DASS"/>
</dbReference>
<feature type="transmembrane region" description="Helical" evidence="5">
    <location>
        <begin position="119"/>
        <end position="152"/>
    </location>
</feature>
<dbReference type="GO" id="GO:1905039">
    <property type="term" value="P:carboxylic acid transmembrane transport"/>
    <property type="evidence" value="ECO:0007669"/>
    <property type="project" value="UniProtKB-ARBA"/>
</dbReference>
<evidence type="ECO:0000313" key="6">
    <source>
        <dbReference type="EMBL" id="KPK64862.1"/>
    </source>
</evidence>
<feature type="transmembrane region" description="Helical" evidence="5">
    <location>
        <begin position="276"/>
        <end position="294"/>
    </location>
</feature>
<evidence type="ECO:0000256" key="3">
    <source>
        <dbReference type="ARBA" id="ARBA00022989"/>
    </source>
</evidence>
<accession>A0A0S8FWC8</accession>
<feature type="transmembrane region" description="Helical" evidence="5">
    <location>
        <begin position="82"/>
        <end position="99"/>
    </location>
</feature>
<keyword evidence="3 5" id="KW-1133">Transmembrane helix</keyword>
<evidence type="ECO:0000256" key="4">
    <source>
        <dbReference type="ARBA" id="ARBA00023136"/>
    </source>
</evidence>
<evidence type="ECO:0000256" key="5">
    <source>
        <dbReference type="SAM" id="Phobius"/>
    </source>
</evidence>
<dbReference type="Pfam" id="PF00939">
    <property type="entry name" value="Na_sulph_symp"/>
    <property type="match status" value="1"/>
</dbReference>
<gene>
    <name evidence="6" type="ORF">AMJ83_01450</name>
</gene>
<dbReference type="CDD" id="cd01115">
    <property type="entry name" value="SLC13_permease"/>
    <property type="match status" value="1"/>
</dbReference>
<feature type="transmembrane region" description="Helical" evidence="5">
    <location>
        <begin position="222"/>
        <end position="241"/>
    </location>
</feature>
<feature type="transmembrane region" description="Helical" evidence="5">
    <location>
        <begin position="438"/>
        <end position="459"/>
    </location>
</feature>
<feature type="transmembrane region" description="Helical" evidence="5">
    <location>
        <begin position="380"/>
        <end position="402"/>
    </location>
</feature>
<dbReference type="GO" id="GO:0005886">
    <property type="term" value="C:plasma membrane"/>
    <property type="evidence" value="ECO:0007669"/>
    <property type="project" value="TreeGrafter"/>
</dbReference>
<name>A0A0S8FWC8_UNCW3</name>
<keyword evidence="2 5" id="KW-0812">Transmembrane</keyword>
<keyword evidence="4 5" id="KW-0472">Membrane</keyword>
<dbReference type="GO" id="GO:0008514">
    <property type="term" value="F:organic anion transmembrane transporter activity"/>
    <property type="evidence" value="ECO:0007669"/>
    <property type="project" value="UniProtKB-ARBA"/>
</dbReference>
<feature type="transmembrane region" description="Helical" evidence="5">
    <location>
        <begin position="471"/>
        <end position="495"/>
    </location>
</feature>
<evidence type="ECO:0008006" key="8">
    <source>
        <dbReference type="Google" id="ProtNLM"/>
    </source>
</evidence>
<dbReference type="Proteomes" id="UP000051373">
    <property type="component" value="Unassembled WGS sequence"/>
</dbReference>
<feature type="transmembrane region" description="Helical" evidence="5">
    <location>
        <begin position="314"/>
        <end position="334"/>
    </location>
</feature>
<proteinExistence type="predicted"/>
<dbReference type="EMBL" id="LJUJ01000001">
    <property type="protein sequence ID" value="KPK64862.1"/>
    <property type="molecule type" value="Genomic_DNA"/>
</dbReference>